<proteinExistence type="inferred from homology"/>
<name>A0A9D2MDA3_9FIRM</name>
<dbReference type="GO" id="GO:0006310">
    <property type="term" value="P:DNA recombination"/>
    <property type="evidence" value="ECO:0007669"/>
    <property type="project" value="InterPro"/>
</dbReference>
<dbReference type="Pfam" id="PF01368">
    <property type="entry name" value="DHH"/>
    <property type="match status" value="1"/>
</dbReference>
<evidence type="ECO:0000256" key="5">
    <source>
        <dbReference type="ARBA" id="ARBA00022839"/>
    </source>
</evidence>
<evidence type="ECO:0000313" key="10">
    <source>
        <dbReference type="EMBL" id="HJB58532.1"/>
    </source>
</evidence>
<dbReference type="Pfam" id="PF02272">
    <property type="entry name" value="DHHA1"/>
    <property type="match status" value="1"/>
</dbReference>
<evidence type="ECO:0000256" key="6">
    <source>
        <dbReference type="SAM" id="Coils"/>
    </source>
</evidence>
<dbReference type="InterPro" id="IPR004610">
    <property type="entry name" value="RecJ"/>
</dbReference>
<dbReference type="InterPro" id="IPR003156">
    <property type="entry name" value="DHHA1_dom"/>
</dbReference>
<dbReference type="PANTHER" id="PTHR30255">
    <property type="entry name" value="SINGLE-STRANDED-DNA-SPECIFIC EXONUCLEASE RECJ"/>
    <property type="match status" value="1"/>
</dbReference>
<dbReference type="Gene3D" id="3.10.310.30">
    <property type="match status" value="1"/>
</dbReference>
<feature type="domain" description="DHHA1" evidence="8">
    <location>
        <begin position="382"/>
        <end position="472"/>
    </location>
</feature>
<protein>
    <recommendedName>
        <fullName evidence="2">Single-stranded-DNA-specific exonuclease RecJ</fullName>
    </recommendedName>
</protein>
<evidence type="ECO:0000256" key="1">
    <source>
        <dbReference type="ARBA" id="ARBA00005915"/>
    </source>
</evidence>
<evidence type="ECO:0000256" key="2">
    <source>
        <dbReference type="ARBA" id="ARBA00019841"/>
    </source>
</evidence>
<evidence type="ECO:0000259" key="9">
    <source>
        <dbReference type="Pfam" id="PF17768"/>
    </source>
</evidence>
<organism evidence="10 11">
    <name type="scientific">Candidatus Faecalibacterium faecipullorum</name>
    <dbReference type="NCBI Taxonomy" id="2838578"/>
    <lineage>
        <taxon>Bacteria</taxon>
        <taxon>Bacillati</taxon>
        <taxon>Bacillota</taxon>
        <taxon>Clostridia</taxon>
        <taxon>Eubacteriales</taxon>
        <taxon>Oscillospiraceae</taxon>
        <taxon>Faecalibacterium</taxon>
    </lineage>
</organism>
<dbReference type="InterPro" id="IPR041122">
    <property type="entry name" value="RecJ_OB"/>
</dbReference>
<dbReference type="GO" id="GO:0006281">
    <property type="term" value="P:DNA repair"/>
    <property type="evidence" value="ECO:0007669"/>
    <property type="project" value="InterPro"/>
</dbReference>
<dbReference type="InterPro" id="IPR051673">
    <property type="entry name" value="SSDNA_exonuclease_RecJ"/>
</dbReference>
<feature type="domain" description="DDH" evidence="7">
    <location>
        <begin position="110"/>
        <end position="258"/>
    </location>
</feature>
<dbReference type="GO" id="GO:0003676">
    <property type="term" value="F:nucleic acid binding"/>
    <property type="evidence" value="ECO:0007669"/>
    <property type="project" value="InterPro"/>
</dbReference>
<dbReference type="Pfam" id="PF17768">
    <property type="entry name" value="RecJ_OB"/>
    <property type="match status" value="1"/>
</dbReference>
<keyword evidence="3" id="KW-0540">Nuclease</keyword>
<comment type="similarity">
    <text evidence="1">Belongs to the RecJ family.</text>
</comment>
<accession>A0A9D2MDA3</accession>
<sequence>MSRPWQLRPLDREAVAGLQEAIAEERADQLEQEAAWNGEEWDDARHDAVYAAQFKEAALLAGLLAARGFTQPEEALSFLAGEDGLSDPYLLTDMDKAVARIRQAIASGETIVIYGDYDVDGVTATSLLYEQLKGLGGNVKCMLPSREGDGYGLSRRAIDRIHAKGYTLIVTVDNGISAVEEAAYAASLGIDLVVTDHHLPPSVLPAAVAVVDPKREGDASPFKELCGAGVAFKLCAALEDCMPEELLEFCSDLAAIGTVADVMPLTGENRTIVKAGLQALQRTQRPGLAALLQEAGLAGRPVTADNISFGLAPRLNAAGRMDNAAAALQLILCQDEGRAAGMARQLNETNALRQETEQKIEKAVEEMIAAEPDRADDRVMLLWGRHWHQGVIGIVASRLVEKYGRPVMVVSIADNGEAKGSGRSVPGFNLHGCITACEDLLIRFGGHAMAAGLLVREENLPALRRRMNEWAARECPVIHTPPLVCDLSLRLGRVTVEEVRALERMAPFGADNPAPVFLLENAVVEAVYPVSDGRHSRLRLHQGGAGLYAVWFGVPPEQVPYQPGDAVDAAVSLSVYEGQRGAQLSGRIIELHPAGFGPDAAHQAALAEALARGADLSEEERQLLRPAREDVAALYRALKARRWHAGDLQPLCARMGQANTGRTLVALTALRQMGLVAEAGQDGARYLELVPVAGKKNLADAPILQHLEAIRTNGGEESREEKEET</sequence>
<dbReference type="InterPro" id="IPR038763">
    <property type="entry name" value="DHH_sf"/>
</dbReference>
<keyword evidence="4" id="KW-0378">Hydrolase</keyword>
<dbReference type="SUPFAM" id="SSF64182">
    <property type="entry name" value="DHH phosphoesterases"/>
    <property type="match status" value="1"/>
</dbReference>
<dbReference type="EMBL" id="DWXX01000044">
    <property type="protein sequence ID" value="HJB58532.1"/>
    <property type="molecule type" value="Genomic_DNA"/>
</dbReference>
<evidence type="ECO:0000256" key="4">
    <source>
        <dbReference type="ARBA" id="ARBA00022801"/>
    </source>
</evidence>
<evidence type="ECO:0000259" key="8">
    <source>
        <dbReference type="Pfam" id="PF02272"/>
    </source>
</evidence>
<dbReference type="AlphaFoldDB" id="A0A9D2MDA3"/>
<comment type="caution">
    <text evidence="10">The sequence shown here is derived from an EMBL/GenBank/DDBJ whole genome shotgun (WGS) entry which is preliminary data.</text>
</comment>
<reference evidence="10" key="2">
    <citation type="submission" date="2021-04" db="EMBL/GenBank/DDBJ databases">
        <authorList>
            <person name="Gilroy R."/>
        </authorList>
    </citation>
    <scope>NUCLEOTIDE SEQUENCE</scope>
    <source>
        <strain evidence="10">ChiHjej9B8-13557</strain>
    </source>
</reference>
<dbReference type="InterPro" id="IPR001667">
    <property type="entry name" value="DDH_dom"/>
</dbReference>
<reference evidence="10" key="1">
    <citation type="journal article" date="2021" name="PeerJ">
        <title>Extensive microbial diversity within the chicken gut microbiome revealed by metagenomics and culture.</title>
        <authorList>
            <person name="Gilroy R."/>
            <person name="Ravi A."/>
            <person name="Getino M."/>
            <person name="Pursley I."/>
            <person name="Horton D.L."/>
            <person name="Alikhan N.F."/>
            <person name="Baker D."/>
            <person name="Gharbi K."/>
            <person name="Hall N."/>
            <person name="Watson M."/>
            <person name="Adriaenssens E.M."/>
            <person name="Foster-Nyarko E."/>
            <person name="Jarju S."/>
            <person name="Secka A."/>
            <person name="Antonio M."/>
            <person name="Oren A."/>
            <person name="Chaudhuri R.R."/>
            <person name="La Ragione R."/>
            <person name="Hildebrand F."/>
            <person name="Pallen M.J."/>
        </authorList>
    </citation>
    <scope>NUCLEOTIDE SEQUENCE</scope>
    <source>
        <strain evidence="10">ChiHjej9B8-13557</strain>
    </source>
</reference>
<dbReference type="Gene3D" id="3.90.1640.30">
    <property type="match status" value="1"/>
</dbReference>
<dbReference type="GO" id="GO:0008409">
    <property type="term" value="F:5'-3' exonuclease activity"/>
    <property type="evidence" value="ECO:0007669"/>
    <property type="project" value="InterPro"/>
</dbReference>
<dbReference type="NCBIfam" id="TIGR00644">
    <property type="entry name" value="recJ"/>
    <property type="match status" value="1"/>
</dbReference>
<dbReference type="PANTHER" id="PTHR30255:SF2">
    <property type="entry name" value="SINGLE-STRANDED-DNA-SPECIFIC EXONUCLEASE RECJ"/>
    <property type="match status" value="1"/>
</dbReference>
<keyword evidence="6" id="KW-0175">Coiled coil</keyword>
<evidence type="ECO:0000313" key="11">
    <source>
        <dbReference type="Proteomes" id="UP000824211"/>
    </source>
</evidence>
<dbReference type="Proteomes" id="UP000824211">
    <property type="component" value="Unassembled WGS sequence"/>
</dbReference>
<evidence type="ECO:0000256" key="3">
    <source>
        <dbReference type="ARBA" id="ARBA00022722"/>
    </source>
</evidence>
<feature type="domain" description="RecJ OB" evidence="9">
    <location>
        <begin position="485"/>
        <end position="584"/>
    </location>
</feature>
<gene>
    <name evidence="10" type="primary">recJ</name>
    <name evidence="10" type="ORF">H9771_02540</name>
</gene>
<feature type="coiled-coil region" evidence="6">
    <location>
        <begin position="339"/>
        <end position="366"/>
    </location>
</feature>
<evidence type="ECO:0000259" key="7">
    <source>
        <dbReference type="Pfam" id="PF01368"/>
    </source>
</evidence>
<keyword evidence="5 10" id="KW-0269">Exonuclease</keyword>